<dbReference type="GO" id="GO:0005666">
    <property type="term" value="C:RNA polymerase III complex"/>
    <property type="evidence" value="ECO:0007669"/>
    <property type="project" value="TreeGrafter"/>
</dbReference>
<evidence type="ECO:0000313" key="2">
    <source>
        <dbReference type="Proteomes" id="UP000070089"/>
    </source>
</evidence>
<dbReference type="AlphaFoldDB" id="A0A132NUV9"/>
<dbReference type="InterPro" id="IPR006886">
    <property type="entry name" value="RNA_pol_III_Rpc5"/>
</dbReference>
<dbReference type="PANTHER" id="PTHR12069">
    <property type="entry name" value="DNA-DIRECTED RNA POLYMERASES III 80 KDA POLYPEPTIDE RNA POLYMERASE III SUBUNIT 5"/>
    <property type="match status" value="1"/>
</dbReference>
<dbReference type="GO" id="GO:0042797">
    <property type="term" value="P:tRNA transcription by RNA polymerase III"/>
    <property type="evidence" value="ECO:0007669"/>
    <property type="project" value="TreeGrafter"/>
</dbReference>
<name>A0A132NUV9_GIAIN</name>
<comment type="caution">
    <text evidence="1">The sequence shown here is derived from an EMBL/GenBank/DDBJ whole genome shotgun (WGS) entry which is preliminary data.</text>
</comment>
<evidence type="ECO:0000313" key="1">
    <source>
        <dbReference type="EMBL" id="KWX13847.1"/>
    </source>
</evidence>
<dbReference type="VEuPathDB" id="GiardiaDB:QR46_2129"/>
<proteinExistence type="predicted"/>
<dbReference type="OrthoDB" id="340681at2759"/>
<gene>
    <name evidence="1" type="ORF">QR46_2129</name>
</gene>
<sequence>MKDTMSLAEKDDCLEDIDPVVEELDVFLSQEYANNLYVLQYPLRPTWRLYNWSSMSSITFHPSINHVEMQLPSQSSQDDVPDYSSIDELEDKDDHLTLTGVPVNEHGPYAVGIMQLYNGANVLVLHPIVAHLMIAAHQKSLDDAPGLHSSHLTSGDEVLNPRAIGDVGTLLYTQGVTLRHFDQTSISSRELFAKLHNIERLHTQSSTPSIMNPSYNKTPRLVHYNVDKSKYISSFSITEIHERERAAQLVDKLKTVVDPKRRIDYCIREFRIVSFKGLRQVAQVPGREPPSHELIYSTLVSRTVFIHGWFAIRSEFVVTSSLVPFLDYLLLLLGLNTTGLSDANSLLHVIIQLKKTMADMQEQNKAYLGLLSSIEKQQEQIGQQVLQACMADGACMCKVSRKAFTTETDLPASSVLLMFRETGLLVPDKDDSDNDIWTFKKEKQKDLGDLPIPDAEREISKWIDAAPTIVSAMNCARKLNKLRKMQDQGLVRDTLTDVTELPKDILEQLYQKYHIE</sequence>
<protein>
    <submittedName>
        <fullName evidence="1">Sin-like protein conserved region</fullName>
    </submittedName>
</protein>
<reference evidence="1 2" key="1">
    <citation type="journal article" date="2015" name="Mol. Biochem. Parasitol.">
        <title>Identification of polymorphic genes for use in assemblage B genotyping assays through comparative genomics of multiple assemblage B Giardia duodenalis isolates.</title>
        <authorList>
            <person name="Wielinga C."/>
            <person name="Thompson R.C."/>
            <person name="Monis P."/>
            <person name="Ryan U."/>
        </authorList>
    </citation>
    <scope>NUCLEOTIDE SEQUENCE [LARGE SCALE GENOMIC DNA]</scope>
    <source>
        <strain evidence="1 2">BAH15c1</strain>
    </source>
</reference>
<accession>A0A132NUV9</accession>
<dbReference type="Proteomes" id="UP000070089">
    <property type="component" value="Unassembled WGS sequence"/>
</dbReference>
<dbReference type="Pfam" id="PF04801">
    <property type="entry name" value="RPC5"/>
    <property type="match status" value="1"/>
</dbReference>
<dbReference type="PANTHER" id="PTHR12069:SF0">
    <property type="entry name" value="DNA-DIRECTED RNA POLYMERASE III SUBUNIT RPC5"/>
    <property type="match status" value="1"/>
</dbReference>
<dbReference type="EMBL" id="JXTI01000053">
    <property type="protein sequence ID" value="KWX13847.1"/>
    <property type="molecule type" value="Genomic_DNA"/>
</dbReference>
<organism evidence="1 2">
    <name type="scientific">Giardia duodenalis assemblage B</name>
    <dbReference type="NCBI Taxonomy" id="1394984"/>
    <lineage>
        <taxon>Eukaryota</taxon>
        <taxon>Metamonada</taxon>
        <taxon>Diplomonadida</taxon>
        <taxon>Hexamitidae</taxon>
        <taxon>Giardiinae</taxon>
        <taxon>Giardia</taxon>
    </lineage>
</organism>